<accession>A0AAE1QD13</accession>
<dbReference type="AlphaFoldDB" id="A0AAE1QD13"/>
<dbReference type="EMBL" id="JAWZYT010000488">
    <property type="protein sequence ID" value="KAK4322902.1"/>
    <property type="molecule type" value="Genomic_DNA"/>
</dbReference>
<keyword evidence="2" id="KW-1185">Reference proteome</keyword>
<organism evidence="1 2">
    <name type="scientific">Petrolisthes manimaculis</name>
    <dbReference type="NCBI Taxonomy" id="1843537"/>
    <lineage>
        <taxon>Eukaryota</taxon>
        <taxon>Metazoa</taxon>
        <taxon>Ecdysozoa</taxon>
        <taxon>Arthropoda</taxon>
        <taxon>Crustacea</taxon>
        <taxon>Multicrustacea</taxon>
        <taxon>Malacostraca</taxon>
        <taxon>Eumalacostraca</taxon>
        <taxon>Eucarida</taxon>
        <taxon>Decapoda</taxon>
        <taxon>Pleocyemata</taxon>
        <taxon>Anomura</taxon>
        <taxon>Galatheoidea</taxon>
        <taxon>Porcellanidae</taxon>
        <taxon>Petrolisthes</taxon>
    </lineage>
</organism>
<reference evidence="1" key="1">
    <citation type="submission" date="2023-11" db="EMBL/GenBank/DDBJ databases">
        <title>Genome assemblies of two species of porcelain crab, Petrolisthes cinctipes and Petrolisthes manimaculis (Anomura: Porcellanidae).</title>
        <authorList>
            <person name="Angst P."/>
        </authorList>
    </citation>
    <scope>NUCLEOTIDE SEQUENCE</scope>
    <source>
        <strain evidence="1">PB745_02</strain>
        <tissue evidence="1">Gill</tissue>
    </source>
</reference>
<evidence type="ECO:0000313" key="1">
    <source>
        <dbReference type="EMBL" id="KAK4322902.1"/>
    </source>
</evidence>
<gene>
    <name evidence="1" type="ORF">Pmani_006376</name>
</gene>
<proteinExistence type="predicted"/>
<evidence type="ECO:0000313" key="2">
    <source>
        <dbReference type="Proteomes" id="UP001292094"/>
    </source>
</evidence>
<name>A0AAE1QD13_9EUCA</name>
<sequence>MSKKIMDAAKFDPVLSIAMADVIDLMAAEGKYHLPCYTLYIRSTSKIEATAKECDIAMAWLCTELQQAAGKGHILELTEVSTRYCELCEDTNEEVSPSFISRRSSFKEQLETAWKDVLVPCPGSDTKSFLSGHGKKTALKVFFKHKELLGELGKESLTEDTIGNVKQFVCRIYNVPEMTSVDKARVTLFKKALRPELLPPTREHTKCSISIYHGVGTKG</sequence>
<dbReference type="Proteomes" id="UP001292094">
    <property type="component" value="Unassembled WGS sequence"/>
</dbReference>
<protein>
    <submittedName>
        <fullName evidence="1">Uncharacterized protein</fullName>
    </submittedName>
</protein>
<comment type="caution">
    <text evidence="1">The sequence shown here is derived from an EMBL/GenBank/DDBJ whole genome shotgun (WGS) entry which is preliminary data.</text>
</comment>